<dbReference type="InterPro" id="IPR019800">
    <property type="entry name" value="Glyco_hydro_3_AS"/>
</dbReference>
<evidence type="ECO:0000259" key="12">
    <source>
        <dbReference type="Pfam" id="PF00933"/>
    </source>
</evidence>
<dbReference type="GO" id="GO:0051301">
    <property type="term" value="P:cell division"/>
    <property type="evidence" value="ECO:0007669"/>
    <property type="project" value="UniProtKB-KW"/>
</dbReference>
<dbReference type="GO" id="GO:0009254">
    <property type="term" value="P:peptidoglycan turnover"/>
    <property type="evidence" value="ECO:0007669"/>
    <property type="project" value="UniProtKB-UniRule"/>
</dbReference>
<comment type="pathway">
    <text evidence="10 11">Cell wall biogenesis; peptidoglycan recycling.</text>
</comment>
<dbReference type="Proteomes" id="UP000295375">
    <property type="component" value="Unassembled WGS sequence"/>
</dbReference>
<dbReference type="OrthoDB" id="9786661at2"/>
<keyword evidence="5 11" id="KW-0133">Cell shape</keyword>
<dbReference type="PANTHER" id="PTHR30480">
    <property type="entry name" value="BETA-HEXOSAMINIDASE-RELATED"/>
    <property type="match status" value="1"/>
</dbReference>
<keyword evidence="14" id="KW-1185">Reference proteome</keyword>
<feature type="binding site" evidence="11">
    <location>
        <position position="64"/>
    </location>
    <ligand>
        <name>substrate</name>
    </ligand>
</feature>
<comment type="caution">
    <text evidence="13">The sequence shown here is derived from an EMBL/GenBank/DDBJ whole genome shotgun (WGS) entry which is preliminary data.</text>
</comment>
<comment type="function">
    <text evidence="11">Plays a role in peptidoglycan recycling by cleaving the terminal beta-1,4-linked N-acetylglucosamine (GlcNAc) from peptide-linked peptidoglycan fragments, giving rise to free GlcNAc, anhydro-N-acetylmuramic acid and anhydro-N-acetylmuramic acid-linked peptides.</text>
</comment>
<reference evidence="13 14" key="1">
    <citation type="submission" date="2019-03" db="EMBL/GenBank/DDBJ databases">
        <title>Genomic Encyclopedia of Type Strains, Phase IV (KMG-IV): sequencing the most valuable type-strain genomes for metagenomic binning, comparative biology and taxonomic classification.</title>
        <authorList>
            <person name="Goeker M."/>
        </authorList>
    </citation>
    <scope>NUCLEOTIDE SEQUENCE [LARGE SCALE GENOMIC DNA]</scope>
    <source>
        <strain evidence="13 14">DSM 103792</strain>
    </source>
</reference>
<evidence type="ECO:0000256" key="5">
    <source>
        <dbReference type="ARBA" id="ARBA00022960"/>
    </source>
</evidence>
<dbReference type="UniPathway" id="UPA00544"/>
<dbReference type="AlphaFoldDB" id="A0A4R6UWW6"/>
<dbReference type="InterPro" id="IPR036962">
    <property type="entry name" value="Glyco_hydro_3_N_sf"/>
</dbReference>
<dbReference type="Gene3D" id="3.20.20.300">
    <property type="entry name" value="Glycoside hydrolase, family 3, N-terminal domain"/>
    <property type="match status" value="1"/>
</dbReference>
<evidence type="ECO:0000256" key="3">
    <source>
        <dbReference type="ARBA" id="ARBA00022618"/>
    </source>
</evidence>
<feature type="domain" description="Glycoside hydrolase family 3 N-terminal" evidence="12">
    <location>
        <begin position="14"/>
        <end position="294"/>
    </location>
</feature>
<dbReference type="GO" id="GO:0009252">
    <property type="term" value="P:peptidoglycan biosynthetic process"/>
    <property type="evidence" value="ECO:0007669"/>
    <property type="project" value="UniProtKB-KW"/>
</dbReference>
<dbReference type="Pfam" id="PF00933">
    <property type="entry name" value="Glyco_hydro_3"/>
    <property type="match status" value="1"/>
</dbReference>
<sequence>MRLGPLMLDLQGPSISAEEAELLAHPVTGAVILFSRNIETPEQVSALCDDIRRKAKRPLLIAVDQEGGRVQRLKEGFSRLPPMREIAAASFTEAAIKRAEVLGWLMAAEVRAVGCDISFAPVLDLDFGHSEVIGDRSFGREPEQVVALIAAFLRGMQQAGMAGTGKHFPGHGFVAADSHTEVPVDRRALAEIENDCLKPFRMLSNALGAVMPAHIIYPEVDDRPAGFSPVWLQQILRQDLGFNGCIFSDDLAMKGATVVGDFRTRAEAALSAGCDMVLVCNDRQGAIDVLQSLPHTIAREQEARIVSLCRQQPAVSLAELRAQRRWQQAQPFLRA</sequence>
<name>A0A4R6UWW6_9GAMM</name>
<proteinExistence type="inferred from homology"/>
<feature type="active site" description="Proton donor/acceptor" evidence="11">
    <location>
        <position position="179"/>
    </location>
</feature>
<keyword evidence="9 11" id="KW-0961">Cell wall biogenesis/degradation</keyword>
<feature type="binding site" evidence="11">
    <location>
        <begin position="166"/>
        <end position="167"/>
    </location>
    <ligand>
        <name>substrate</name>
    </ligand>
</feature>
<dbReference type="InterPro" id="IPR017853">
    <property type="entry name" value="GH"/>
</dbReference>
<evidence type="ECO:0000256" key="10">
    <source>
        <dbReference type="ARBA" id="ARBA00037880"/>
    </source>
</evidence>
<dbReference type="SUPFAM" id="SSF51445">
    <property type="entry name" value="(Trans)glycosidases"/>
    <property type="match status" value="1"/>
</dbReference>
<evidence type="ECO:0000256" key="7">
    <source>
        <dbReference type="ARBA" id="ARBA00023295"/>
    </source>
</evidence>
<comment type="similarity">
    <text evidence="11">Belongs to the glycosyl hydrolase 3 family. NagZ subfamily.</text>
</comment>
<dbReference type="GO" id="GO:0071555">
    <property type="term" value="P:cell wall organization"/>
    <property type="evidence" value="ECO:0007669"/>
    <property type="project" value="UniProtKB-KW"/>
</dbReference>
<keyword evidence="4 11" id="KW-0378">Hydrolase</keyword>
<dbReference type="GO" id="GO:0005975">
    <property type="term" value="P:carbohydrate metabolic process"/>
    <property type="evidence" value="ECO:0007669"/>
    <property type="project" value="InterPro"/>
</dbReference>
<evidence type="ECO:0000256" key="4">
    <source>
        <dbReference type="ARBA" id="ARBA00022801"/>
    </source>
</evidence>
<feature type="binding site" evidence="11">
    <location>
        <position position="136"/>
    </location>
    <ligand>
        <name>substrate</name>
    </ligand>
</feature>
<comment type="catalytic activity">
    <reaction evidence="1 11">
        <text>Hydrolysis of terminal non-reducing N-acetyl-D-hexosamine residues in N-acetyl-beta-D-hexosaminides.</text>
        <dbReference type="EC" id="3.2.1.52"/>
    </reaction>
</comment>
<keyword evidence="2 11" id="KW-0963">Cytoplasm</keyword>
<dbReference type="RefSeq" id="WP_133587536.1">
    <property type="nucleotide sequence ID" value="NZ_CP037953.1"/>
</dbReference>
<evidence type="ECO:0000256" key="2">
    <source>
        <dbReference type="ARBA" id="ARBA00022490"/>
    </source>
</evidence>
<keyword evidence="6 11" id="KW-0573">Peptidoglycan synthesis</keyword>
<dbReference type="EMBL" id="SNYM01000002">
    <property type="protein sequence ID" value="TDQ50403.1"/>
    <property type="molecule type" value="Genomic_DNA"/>
</dbReference>
<dbReference type="GO" id="GO:0008360">
    <property type="term" value="P:regulation of cell shape"/>
    <property type="evidence" value="ECO:0007669"/>
    <property type="project" value="UniProtKB-KW"/>
</dbReference>
<dbReference type="NCBIfam" id="NF003740">
    <property type="entry name" value="PRK05337.1"/>
    <property type="match status" value="1"/>
</dbReference>
<evidence type="ECO:0000256" key="6">
    <source>
        <dbReference type="ARBA" id="ARBA00022984"/>
    </source>
</evidence>
<evidence type="ECO:0000256" key="9">
    <source>
        <dbReference type="ARBA" id="ARBA00023316"/>
    </source>
</evidence>
<dbReference type="PROSITE" id="PS00775">
    <property type="entry name" value="GLYCOSYL_HYDROL_F3"/>
    <property type="match status" value="1"/>
</dbReference>
<feature type="binding site" evidence="11">
    <location>
        <position position="72"/>
    </location>
    <ligand>
        <name>substrate</name>
    </ligand>
</feature>
<protein>
    <recommendedName>
        <fullName evidence="11">Beta-hexosaminidase</fullName>
        <ecNumber evidence="11">3.2.1.52</ecNumber>
    </recommendedName>
    <alternativeName>
        <fullName evidence="11">Beta-N-acetylhexosaminidase</fullName>
    </alternativeName>
    <alternativeName>
        <fullName evidence="11">N-acetyl-beta-glucosaminidase</fullName>
    </alternativeName>
</protein>
<feature type="site" description="Important for catalytic activity" evidence="11">
    <location>
        <position position="177"/>
    </location>
</feature>
<dbReference type="GO" id="GO:0004563">
    <property type="term" value="F:beta-N-acetylhexosaminidase activity"/>
    <property type="evidence" value="ECO:0007669"/>
    <property type="project" value="UniProtKB-UniRule"/>
</dbReference>
<dbReference type="InterPro" id="IPR022956">
    <property type="entry name" value="Beta_hexosaminidase_bac"/>
</dbReference>
<gene>
    <name evidence="11" type="primary">nagZ</name>
    <name evidence="13" type="ORF">EV696_10284</name>
</gene>
<evidence type="ECO:0000313" key="14">
    <source>
        <dbReference type="Proteomes" id="UP000295375"/>
    </source>
</evidence>
<dbReference type="HAMAP" id="MF_00364">
    <property type="entry name" value="NagZ"/>
    <property type="match status" value="1"/>
</dbReference>
<dbReference type="GO" id="GO:0005737">
    <property type="term" value="C:cytoplasm"/>
    <property type="evidence" value="ECO:0007669"/>
    <property type="project" value="UniProtKB-SubCell"/>
</dbReference>
<evidence type="ECO:0000256" key="11">
    <source>
        <dbReference type="HAMAP-Rule" id="MF_00364"/>
    </source>
</evidence>
<evidence type="ECO:0000313" key="13">
    <source>
        <dbReference type="EMBL" id="TDQ50403.1"/>
    </source>
</evidence>
<dbReference type="InterPro" id="IPR001764">
    <property type="entry name" value="Glyco_hydro_3_N"/>
</dbReference>
<comment type="subcellular location">
    <subcellularLocation>
        <location evidence="11">Cytoplasm</location>
    </subcellularLocation>
</comment>
<keyword evidence="8 11" id="KW-0131">Cell cycle</keyword>
<dbReference type="FunFam" id="3.20.20.300:FF:000001">
    <property type="entry name" value="Beta-hexosaminidase"/>
    <property type="match status" value="1"/>
</dbReference>
<dbReference type="InterPro" id="IPR050226">
    <property type="entry name" value="NagZ_Beta-hexosaminidase"/>
</dbReference>
<organism evidence="13 14">
    <name type="scientific">Permianibacter aggregans</name>
    <dbReference type="NCBI Taxonomy" id="1510150"/>
    <lineage>
        <taxon>Bacteria</taxon>
        <taxon>Pseudomonadati</taxon>
        <taxon>Pseudomonadota</taxon>
        <taxon>Gammaproteobacteria</taxon>
        <taxon>Pseudomonadales</taxon>
        <taxon>Pseudomonadaceae</taxon>
        <taxon>Permianibacter</taxon>
    </lineage>
</organism>
<dbReference type="EC" id="3.2.1.52" evidence="11"/>
<evidence type="ECO:0000256" key="8">
    <source>
        <dbReference type="ARBA" id="ARBA00023306"/>
    </source>
</evidence>
<accession>A0A4R6UWW6</accession>
<keyword evidence="3 11" id="KW-0132">Cell division</keyword>
<dbReference type="PANTHER" id="PTHR30480:SF13">
    <property type="entry name" value="BETA-HEXOSAMINIDASE"/>
    <property type="match status" value="1"/>
</dbReference>
<keyword evidence="7 11" id="KW-0326">Glycosidase</keyword>
<evidence type="ECO:0000256" key="1">
    <source>
        <dbReference type="ARBA" id="ARBA00001231"/>
    </source>
</evidence>
<feature type="active site" description="Nucleophile" evidence="11">
    <location>
        <position position="249"/>
    </location>
</feature>